<keyword evidence="3" id="KW-1003">Cell membrane</keyword>
<proteinExistence type="inferred from homology"/>
<dbReference type="PANTHER" id="PTHR35011:SF2">
    <property type="entry name" value="2,3-DIKETO-L-GULONATE TRAP TRANSPORTER SMALL PERMEASE PROTEIN YIAM"/>
    <property type="match status" value="1"/>
</dbReference>
<dbReference type="InterPro" id="IPR007387">
    <property type="entry name" value="TRAP_DctQ"/>
</dbReference>
<evidence type="ECO:0000259" key="10">
    <source>
        <dbReference type="Pfam" id="PF04290"/>
    </source>
</evidence>
<keyword evidence="5 9" id="KW-0812">Transmembrane</keyword>
<keyword evidence="2 9" id="KW-0813">Transport</keyword>
<dbReference type="GO" id="GO:0005886">
    <property type="term" value="C:plasma membrane"/>
    <property type="evidence" value="ECO:0007669"/>
    <property type="project" value="UniProtKB-SubCell"/>
</dbReference>
<evidence type="ECO:0000313" key="12">
    <source>
        <dbReference type="Proteomes" id="UP000051870"/>
    </source>
</evidence>
<evidence type="ECO:0000256" key="8">
    <source>
        <dbReference type="ARBA" id="ARBA00038436"/>
    </source>
</evidence>
<dbReference type="EMBL" id="CYTW01000005">
    <property type="protein sequence ID" value="CUK10778.1"/>
    <property type="molecule type" value="Genomic_DNA"/>
</dbReference>
<gene>
    <name evidence="11" type="ORF">PH7735_03492</name>
</gene>
<sequence>MALWSDVGTIFSAFASLDSYEIRNSLKPDAAWVFGTMATAVLGLVMMWIYKAVPWLDRHLERSIMVYSYLAIAFIIFWGVIDRFVFSNQQPWSTTIPPLLFMIMAWFGAAFNVRLRTHLSFAEFRTAMPRTGQLACLTLDAVLWFIFAVIVVVTTTRAAALSASNFQIVLGTDNTMQWWFLITVPFSAILMTARVFENFADDIRNYRDGNPMIKQAVIGGDL</sequence>
<keyword evidence="7 9" id="KW-0472">Membrane</keyword>
<protein>
    <recommendedName>
        <fullName evidence="9">TRAP transporter small permease protein</fullName>
    </recommendedName>
</protein>
<dbReference type="AlphaFoldDB" id="A0A0P1IFU0"/>
<dbReference type="InterPro" id="IPR055348">
    <property type="entry name" value="DctQ"/>
</dbReference>
<dbReference type="PANTHER" id="PTHR35011">
    <property type="entry name" value="2,3-DIKETO-L-GULONATE TRAP TRANSPORTER SMALL PERMEASE PROTEIN YIAM"/>
    <property type="match status" value="1"/>
</dbReference>
<evidence type="ECO:0000256" key="5">
    <source>
        <dbReference type="ARBA" id="ARBA00022692"/>
    </source>
</evidence>
<evidence type="ECO:0000313" key="11">
    <source>
        <dbReference type="EMBL" id="CUK10778.1"/>
    </source>
</evidence>
<reference evidence="12" key="1">
    <citation type="submission" date="2015-09" db="EMBL/GenBank/DDBJ databases">
        <authorList>
            <person name="Rodrigo-Torres Lidia"/>
            <person name="Arahal R.David."/>
        </authorList>
    </citation>
    <scope>NUCLEOTIDE SEQUENCE [LARGE SCALE GENOMIC DNA]</scope>
    <source>
        <strain evidence="12">CECT 7735</strain>
    </source>
</reference>
<dbReference type="RefSeq" id="WP_058312664.1">
    <property type="nucleotide sequence ID" value="NZ_CYTW01000005.1"/>
</dbReference>
<evidence type="ECO:0000256" key="4">
    <source>
        <dbReference type="ARBA" id="ARBA00022519"/>
    </source>
</evidence>
<comment type="function">
    <text evidence="9">Part of the tripartite ATP-independent periplasmic (TRAP) transport system.</text>
</comment>
<keyword evidence="4 9" id="KW-0997">Cell inner membrane</keyword>
<evidence type="ECO:0000256" key="6">
    <source>
        <dbReference type="ARBA" id="ARBA00022989"/>
    </source>
</evidence>
<dbReference type="STRING" id="1715693.PH7735_03492"/>
<dbReference type="GeneID" id="83882469"/>
<accession>A0A0P1IFU0</accession>
<feature type="transmembrane region" description="Helical" evidence="9">
    <location>
        <begin position="62"/>
        <end position="81"/>
    </location>
</feature>
<name>A0A0P1IFU0_9RHOB</name>
<comment type="caution">
    <text evidence="9">Lacks conserved residue(s) required for the propagation of feature annotation.</text>
</comment>
<feature type="transmembrane region" description="Helical" evidence="9">
    <location>
        <begin position="96"/>
        <end position="113"/>
    </location>
</feature>
<feature type="transmembrane region" description="Helical" evidence="9">
    <location>
        <begin position="134"/>
        <end position="156"/>
    </location>
</feature>
<dbReference type="GO" id="GO:0015740">
    <property type="term" value="P:C4-dicarboxylate transport"/>
    <property type="evidence" value="ECO:0007669"/>
    <property type="project" value="TreeGrafter"/>
</dbReference>
<dbReference type="Pfam" id="PF04290">
    <property type="entry name" value="DctQ"/>
    <property type="match status" value="1"/>
</dbReference>
<evidence type="ECO:0000256" key="1">
    <source>
        <dbReference type="ARBA" id="ARBA00004429"/>
    </source>
</evidence>
<feature type="domain" description="Tripartite ATP-independent periplasmic transporters DctQ component" evidence="10">
    <location>
        <begin position="72"/>
        <end position="204"/>
    </location>
</feature>
<evidence type="ECO:0000256" key="7">
    <source>
        <dbReference type="ARBA" id="ARBA00023136"/>
    </source>
</evidence>
<comment type="subunit">
    <text evidence="9">The complex comprises the extracytoplasmic solute receptor protein and the two transmembrane proteins.</text>
</comment>
<evidence type="ECO:0000256" key="2">
    <source>
        <dbReference type="ARBA" id="ARBA00022448"/>
    </source>
</evidence>
<feature type="transmembrane region" description="Helical" evidence="9">
    <location>
        <begin position="176"/>
        <end position="196"/>
    </location>
</feature>
<comment type="similarity">
    <text evidence="8 9">Belongs to the TRAP transporter small permease family.</text>
</comment>
<comment type="subcellular location">
    <subcellularLocation>
        <location evidence="1 9">Cell inner membrane</location>
        <topology evidence="1 9">Multi-pass membrane protein</topology>
    </subcellularLocation>
</comment>
<dbReference type="Proteomes" id="UP000051870">
    <property type="component" value="Unassembled WGS sequence"/>
</dbReference>
<evidence type="ECO:0000256" key="9">
    <source>
        <dbReference type="RuleBase" id="RU369079"/>
    </source>
</evidence>
<organism evidence="11 12">
    <name type="scientific">Shimia thalassica</name>
    <dbReference type="NCBI Taxonomy" id="1715693"/>
    <lineage>
        <taxon>Bacteria</taxon>
        <taxon>Pseudomonadati</taxon>
        <taxon>Pseudomonadota</taxon>
        <taxon>Alphaproteobacteria</taxon>
        <taxon>Rhodobacterales</taxon>
        <taxon>Roseobacteraceae</taxon>
    </lineage>
</organism>
<feature type="transmembrane region" description="Helical" evidence="9">
    <location>
        <begin position="30"/>
        <end position="50"/>
    </location>
</feature>
<evidence type="ECO:0000256" key="3">
    <source>
        <dbReference type="ARBA" id="ARBA00022475"/>
    </source>
</evidence>
<keyword evidence="12" id="KW-1185">Reference proteome</keyword>
<dbReference type="GO" id="GO:0022857">
    <property type="term" value="F:transmembrane transporter activity"/>
    <property type="evidence" value="ECO:0007669"/>
    <property type="project" value="UniProtKB-UniRule"/>
</dbReference>
<keyword evidence="6 9" id="KW-1133">Transmembrane helix</keyword>